<feature type="transmembrane region" description="Helical" evidence="1">
    <location>
        <begin position="20"/>
        <end position="42"/>
    </location>
</feature>
<dbReference type="HOGENOM" id="CLU_2079213_0_0_1"/>
<dbReference type="Proteomes" id="UP000013827">
    <property type="component" value="Unassembled WGS sequence"/>
</dbReference>
<proteinExistence type="predicted"/>
<name>A0A0D3IJT7_EMIH1</name>
<reference evidence="3" key="1">
    <citation type="journal article" date="2013" name="Nature">
        <title>Pan genome of the phytoplankton Emiliania underpins its global distribution.</title>
        <authorList>
            <person name="Read B.A."/>
            <person name="Kegel J."/>
            <person name="Klute M.J."/>
            <person name="Kuo A."/>
            <person name="Lefebvre S.C."/>
            <person name="Maumus F."/>
            <person name="Mayer C."/>
            <person name="Miller J."/>
            <person name="Monier A."/>
            <person name="Salamov A."/>
            <person name="Young J."/>
            <person name="Aguilar M."/>
            <person name="Claverie J.M."/>
            <person name="Frickenhaus S."/>
            <person name="Gonzalez K."/>
            <person name="Herman E.K."/>
            <person name="Lin Y.C."/>
            <person name="Napier J."/>
            <person name="Ogata H."/>
            <person name="Sarno A.F."/>
            <person name="Shmutz J."/>
            <person name="Schroeder D."/>
            <person name="de Vargas C."/>
            <person name="Verret F."/>
            <person name="von Dassow P."/>
            <person name="Valentin K."/>
            <person name="Van de Peer Y."/>
            <person name="Wheeler G."/>
            <person name="Dacks J.B."/>
            <person name="Delwiche C.F."/>
            <person name="Dyhrman S.T."/>
            <person name="Glockner G."/>
            <person name="John U."/>
            <person name="Richards T."/>
            <person name="Worden A.Z."/>
            <person name="Zhang X."/>
            <person name="Grigoriev I.V."/>
            <person name="Allen A.E."/>
            <person name="Bidle K."/>
            <person name="Borodovsky M."/>
            <person name="Bowler C."/>
            <person name="Brownlee C."/>
            <person name="Cock J.M."/>
            <person name="Elias M."/>
            <person name="Gladyshev V.N."/>
            <person name="Groth M."/>
            <person name="Guda C."/>
            <person name="Hadaegh A."/>
            <person name="Iglesias-Rodriguez M.D."/>
            <person name="Jenkins J."/>
            <person name="Jones B.M."/>
            <person name="Lawson T."/>
            <person name="Leese F."/>
            <person name="Lindquist E."/>
            <person name="Lobanov A."/>
            <person name="Lomsadze A."/>
            <person name="Malik S.B."/>
            <person name="Marsh M.E."/>
            <person name="Mackinder L."/>
            <person name="Mock T."/>
            <person name="Mueller-Roeber B."/>
            <person name="Pagarete A."/>
            <person name="Parker M."/>
            <person name="Probert I."/>
            <person name="Quesneville H."/>
            <person name="Raines C."/>
            <person name="Rensing S.A."/>
            <person name="Riano-Pachon D.M."/>
            <person name="Richier S."/>
            <person name="Rokitta S."/>
            <person name="Shiraiwa Y."/>
            <person name="Soanes D.M."/>
            <person name="van der Giezen M."/>
            <person name="Wahlund T.M."/>
            <person name="Williams B."/>
            <person name="Wilson W."/>
            <person name="Wolfe G."/>
            <person name="Wurch L.L."/>
        </authorList>
    </citation>
    <scope>NUCLEOTIDE SEQUENCE</scope>
</reference>
<accession>A0A0D3IJT7</accession>
<evidence type="ECO:0000313" key="3">
    <source>
        <dbReference type="Proteomes" id="UP000013827"/>
    </source>
</evidence>
<keyword evidence="1" id="KW-0812">Transmembrane</keyword>
<organism evidence="2 3">
    <name type="scientific">Emiliania huxleyi (strain CCMP1516)</name>
    <dbReference type="NCBI Taxonomy" id="280463"/>
    <lineage>
        <taxon>Eukaryota</taxon>
        <taxon>Haptista</taxon>
        <taxon>Haptophyta</taxon>
        <taxon>Prymnesiophyceae</taxon>
        <taxon>Isochrysidales</taxon>
        <taxon>Noelaerhabdaceae</taxon>
        <taxon>Emiliania</taxon>
    </lineage>
</organism>
<sequence length="118" mass="12413">MDPSPYAAFDADAKPSARPWKIATAMCGAIALGLSGAVLGLANERKLMQRMGASTVVGSYMADALSSMYDFEFEATTLGGERVALKAFKGKPLLEDNSEILSMLKHVRPGGGFTPAAQ</sequence>
<protein>
    <submittedName>
        <fullName evidence="2">Uncharacterized protein</fullName>
    </submittedName>
</protein>
<reference evidence="2" key="2">
    <citation type="submission" date="2024-10" db="UniProtKB">
        <authorList>
            <consortium name="EnsemblProtists"/>
        </authorList>
    </citation>
    <scope>IDENTIFICATION</scope>
</reference>
<evidence type="ECO:0000313" key="2">
    <source>
        <dbReference type="EnsemblProtists" id="EOD11522"/>
    </source>
</evidence>
<dbReference type="EnsemblProtists" id="EOD11522">
    <property type="protein sequence ID" value="EOD11522"/>
    <property type="gene ID" value="EMIHUDRAFT_124652"/>
</dbReference>
<evidence type="ECO:0000256" key="1">
    <source>
        <dbReference type="SAM" id="Phobius"/>
    </source>
</evidence>
<dbReference type="KEGG" id="ehx:EMIHUDRAFT_124652"/>
<dbReference type="RefSeq" id="XP_005763951.1">
    <property type="nucleotide sequence ID" value="XM_005763894.1"/>
</dbReference>
<dbReference type="PaxDb" id="2903-EOD11522"/>
<keyword evidence="1" id="KW-1133">Transmembrane helix</keyword>
<keyword evidence="1" id="KW-0472">Membrane</keyword>
<dbReference type="AlphaFoldDB" id="A0A0D3IJT7"/>
<keyword evidence="3" id="KW-1185">Reference proteome</keyword>
<dbReference type="GeneID" id="17257673"/>